<dbReference type="PANTHER" id="PTHR45782">
    <property type="entry name" value="MITOCHONDRIAL RIBOSOME-ASSOCIATED GTPASE 1"/>
    <property type="match status" value="1"/>
</dbReference>
<dbReference type="SUPFAM" id="SSF52540">
    <property type="entry name" value="P-loop containing nucleoside triphosphate hydrolases"/>
    <property type="match status" value="1"/>
</dbReference>
<dbReference type="CDD" id="cd01856">
    <property type="entry name" value="YlqF"/>
    <property type="match status" value="1"/>
</dbReference>
<evidence type="ECO:0000256" key="2">
    <source>
        <dbReference type="ARBA" id="ARBA00023134"/>
    </source>
</evidence>
<dbReference type="STRING" id="51511.ENSCSAVP00000007642"/>
<name>H2YQN4_CIOSA</name>
<dbReference type="OMA" id="GVLWPKF"/>
<keyword evidence="8" id="KW-1185">Reference proteome</keyword>
<dbReference type="GO" id="GO:0005525">
    <property type="term" value="F:GTP binding"/>
    <property type="evidence" value="ECO:0007669"/>
    <property type="project" value="UniProtKB-KW"/>
</dbReference>
<dbReference type="PROSITE" id="PS51721">
    <property type="entry name" value="G_CP"/>
    <property type="match status" value="1"/>
</dbReference>
<organism evidence="7 8">
    <name type="scientific">Ciona savignyi</name>
    <name type="common">Pacific transparent sea squirt</name>
    <dbReference type="NCBI Taxonomy" id="51511"/>
    <lineage>
        <taxon>Eukaryota</taxon>
        <taxon>Metazoa</taxon>
        <taxon>Chordata</taxon>
        <taxon>Tunicata</taxon>
        <taxon>Ascidiacea</taxon>
        <taxon>Phlebobranchia</taxon>
        <taxon>Cionidae</taxon>
        <taxon>Ciona</taxon>
    </lineage>
</organism>
<dbReference type="FunCoup" id="H2YQN4">
    <property type="interactions" value="246"/>
</dbReference>
<dbReference type="GeneTree" id="ENSGT00500000044923"/>
<dbReference type="InterPro" id="IPR030378">
    <property type="entry name" value="G_CP_dom"/>
</dbReference>
<comment type="function">
    <text evidence="3 4">Plays a role in the regulation of the mitochondrial ribosome assembly and of translational activity. Displays mitochondrial GTPase activity.</text>
</comment>
<evidence type="ECO:0000313" key="8">
    <source>
        <dbReference type="Proteomes" id="UP000007875"/>
    </source>
</evidence>
<dbReference type="eggNOG" id="KOG2485">
    <property type="taxonomic scope" value="Eukaryota"/>
</dbReference>
<evidence type="ECO:0000256" key="4">
    <source>
        <dbReference type="PIRNR" id="PIRNR006230"/>
    </source>
</evidence>
<dbReference type="GO" id="GO:0003924">
    <property type="term" value="F:GTPase activity"/>
    <property type="evidence" value="ECO:0007669"/>
    <property type="project" value="TreeGrafter"/>
</dbReference>
<dbReference type="AlphaFoldDB" id="H2YQN4"/>
<dbReference type="InParanoid" id="H2YQN4"/>
<dbReference type="Gene3D" id="1.10.1580.10">
    <property type="match status" value="1"/>
</dbReference>
<comment type="subcellular location">
    <subcellularLocation>
        <location evidence="4">Mitochondrion inner membrane</location>
        <topology evidence="4">Peripheral membrane protein</topology>
    </subcellularLocation>
</comment>
<dbReference type="HOGENOM" id="CLU_011106_0_2_1"/>
<dbReference type="InterPro" id="IPR023179">
    <property type="entry name" value="GTP-bd_ortho_bundle_sf"/>
</dbReference>
<feature type="binding site" evidence="5">
    <location>
        <begin position="159"/>
        <end position="164"/>
    </location>
    <ligand>
        <name>GTP</name>
        <dbReference type="ChEBI" id="CHEBI:37565"/>
    </ligand>
</feature>
<feature type="binding site" evidence="5">
    <location>
        <begin position="84"/>
        <end position="87"/>
    </location>
    <ligand>
        <name>GTP</name>
        <dbReference type="ChEBI" id="CHEBI:37565"/>
    </ligand>
</feature>
<dbReference type="InterPro" id="IPR006073">
    <property type="entry name" value="GTP-bd"/>
</dbReference>
<reference evidence="7" key="2">
    <citation type="submission" date="2025-08" db="UniProtKB">
        <authorList>
            <consortium name="Ensembl"/>
        </authorList>
    </citation>
    <scope>IDENTIFICATION</scope>
</reference>
<evidence type="ECO:0000256" key="1">
    <source>
        <dbReference type="ARBA" id="ARBA00022741"/>
    </source>
</evidence>
<dbReference type="GO" id="GO:0005743">
    <property type="term" value="C:mitochondrial inner membrane"/>
    <property type="evidence" value="ECO:0007669"/>
    <property type="project" value="UniProtKB-SubCell"/>
</dbReference>
<dbReference type="Ensembl" id="ENSCSAVT00000007742.1">
    <property type="protein sequence ID" value="ENSCSAVP00000007642.1"/>
    <property type="gene ID" value="ENSCSAVG00000004569.1"/>
</dbReference>
<dbReference type="Proteomes" id="UP000007875">
    <property type="component" value="Unassembled WGS sequence"/>
</dbReference>
<sequence>MRVSHSRCIHSNDFKMREEFDFGPKPHFNHWFPRHMGKGLNKMRKILRNVDCIIEVHDARIPISGRNPTLHQALSSKPHLLVLNKSDLVQISKHQVEAIYNYYRDRQVENVIFTELSKGKLHESVKQVIPSCVDLIYRNPRHDREGDMDMNIMVVGIPNVGKSSLIRMLRSTNLGRSGGAAVGKSPGHTRAVMNKVMVSSNPVMYLLDTPGIFEPHISDMHVGMKLGLCNTVHDHVMGPTMVADYLLYTLNLHKQFAYVKHFNLPAPSDGILTVLKHITNSTNQYQTRRVQSGTGILHVKIPDFDRAASQFLLEFRQGNLGKFMLDDVFLTDRNDVDH</sequence>
<accession>H2YQN4</accession>
<protein>
    <recommendedName>
        <fullName evidence="4">Mitochondrial GTPase 1</fullName>
    </recommendedName>
</protein>
<dbReference type="Pfam" id="PF01926">
    <property type="entry name" value="MMR_HSR1"/>
    <property type="match status" value="1"/>
</dbReference>
<evidence type="ECO:0000256" key="3">
    <source>
        <dbReference type="ARBA" id="ARBA00045284"/>
    </source>
</evidence>
<dbReference type="GO" id="GO:0032543">
    <property type="term" value="P:mitochondrial translation"/>
    <property type="evidence" value="ECO:0007669"/>
    <property type="project" value="TreeGrafter"/>
</dbReference>
<dbReference type="InterPro" id="IPR016478">
    <property type="entry name" value="GTPase_MTG1"/>
</dbReference>
<dbReference type="Gene3D" id="3.40.50.300">
    <property type="entry name" value="P-loop containing nucleotide triphosphate hydrolases"/>
    <property type="match status" value="1"/>
</dbReference>
<reference evidence="8" key="1">
    <citation type="submission" date="2003-08" db="EMBL/GenBank/DDBJ databases">
        <authorList>
            <person name="Birren B."/>
            <person name="Nusbaum C."/>
            <person name="Abebe A."/>
            <person name="Abouelleil A."/>
            <person name="Adekoya E."/>
            <person name="Ait-zahra M."/>
            <person name="Allen N."/>
            <person name="Allen T."/>
            <person name="An P."/>
            <person name="Anderson M."/>
            <person name="Anderson S."/>
            <person name="Arachchi H."/>
            <person name="Armbruster J."/>
            <person name="Bachantsang P."/>
            <person name="Baldwin J."/>
            <person name="Barry A."/>
            <person name="Bayul T."/>
            <person name="Blitshsteyn B."/>
            <person name="Bloom T."/>
            <person name="Blye J."/>
            <person name="Boguslavskiy L."/>
            <person name="Borowsky M."/>
            <person name="Boukhgalter B."/>
            <person name="Brunache A."/>
            <person name="Butler J."/>
            <person name="Calixte N."/>
            <person name="Calvo S."/>
            <person name="Camarata J."/>
            <person name="Campo K."/>
            <person name="Chang J."/>
            <person name="Cheshatsang Y."/>
            <person name="Citroen M."/>
            <person name="Collymore A."/>
            <person name="Considine T."/>
            <person name="Cook A."/>
            <person name="Cooke P."/>
            <person name="Corum B."/>
            <person name="Cuomo C."/>
            <person name="David R."/>
            <person name="Dawoe T."/>
            <person name="Degray S."/>
            <person name="Dodge S."/>
            <person name="Dooley K."/>
            <person name="Dorje P."/>
            <person name="Dorjee K."/>
            <person name="Dorris L."/>
            <person name="Duffey N."/>
            <person name="Dupes A."/>
            <person name="Elkins T."/>
            <person name="Engels R."/>
            <person name="Erickson J."/>
            <person name="Farina A."/>
            <person name="Faro S."/>
            <person name="Ferreira P."/>
            <person name="Fischer H."/>
            <person name="Fitzgerald M."/>
            <person name="Foley K."/>
            <person name="Gage D."/>
            <person name="Galagan J."/>
            <person name="Gearin G."/>
            <person name="Gnerre S."/>
            <person name="Gnirke A."/>
            <person name="Goyette A."/>
            <person name="Graham J."/>
            <person name="Grandbois E."/>
            <person name="Gyaltsen K."/>
            <person name="Hafez N."/>
            <person name="Hagopian D."/>
            <person name="Hagos B."/>
            <person name="Hall J."/>
            <person name="Hatcher B."/>
            <person name="Heller A."/>
            <person name="Higgins H."/>
            <person name="Honan T."/>
            <person name="Horn A."/>
            <person name="Houde N."/>
            <person name="Hughes L."/>
            <person name="Hulme W."/>
            <person name="Husby E."/>
            <person name="Iliev I."/>
            <person name="Jaffe D."/>
            <person name="Jones C."/>
            <person name="Kamal M."/>
            <person name="Kamat A."/>
            <person name="Kamvysselis M."/>
            <person name="Karlsson E."/>
            <person name="Kells C."/>
            <person name="Kieu A."/>
            <person name="Kisner P."/>
            <person name="Kodira C."/>
            <person name="Kulbokas E."/>
            <person name="Labutti K."/>
            <person name="Lama D."/>
            <person name="Landers T."/>
            <person name="Leger J."/>
            <person name="Levine S."/>
            <person name="Lewis D."/>
            <person name="Lewis T."/>
            <person name="Lindblad-toh K."/>
            <person name="Liu X."/>
            <person name="Lokyitsang T."/>
            <person name="Lokyitsang Y."/>
            <person name="Lucien O."/>
            <person name="Lui A."/>
            <person name="Ma L.J."/>
            <person name="Mabbitt R."/>
            <person name="Macdonald J."/>
            <person name="Maclean C."/>
            <person name="Major J."/>
            <person name="Manning J."/>
            <person name="Marabella R."/>
            <person name="Maru K."/>
            <person name="Matthews C."/>
            <person name="Mauceli E."/>
            <person name="Mccarthy M."/>
            <person name="Mcdonough S."/>
            <person name="Mcghee T."/>
            <person name="Meldrim J."/>
            <person name="Meneus L."/>
            <person name="Mesirov J."/>
            <person name="Mihalev A."/>
            <person name="Mihova T."/>
            <person name="Mikkelsen T."/>
            <person name="Mlenga V."/>
            <person name="Moru K."/>
            <person name="Mozes J."/>
            <person name="Mulrain L."/>
            <person name="Munson G."/>
            <person name="Naylor J."/>
            <person name="Newes C."/>
            <person name="Nguyen C."/>
            <person name="Nguyen N."/>
            <person name="Nguyen T."/>
            <person name="Nicol R."/>
            <person name="Nielsen C."/>
            <person name="Nizzari M."/>
            <person name="Norbu C."/>
            <person name="Norbu N."/>
            <person name="O'donnell P."/>
            <person name="Okoawo O."/>
            <person name="O'leary S."/>
            <person name="Omotosho B."/>
            <person name="O'neill K."/>
            <person name="Osman S."/>
            <person name="Parker S."/>
            <person name="Perrin D."/>
            <person name="Phunkhang P."/>
            <person name="Piqani B."/>
            <person name="Purcell S."/>
            <person name="Rachupka T."/>
            <person name="Ramasamy U."/>
            <person name="Rameau R."/>
            <person name="Ray V."/>
            <person name="Raymond C."/>
            <person name="Retta R."/>
            <person name="Richardson S."/>
            <person name="Rise C."/>
            <person name="Rodriguez J."/>
            <person name="Rogers J."/>
            <person name="Rogov P."/>
            <person name="Rutman M."/>
            <person name="Schupbach R."/>
            <person name="Seaman C."/>
            <person name="Settipalli S."/>
            <person name="Sharpe T."/>
            <person name="Sheridan J."/>
            <person name="Sherpa N."/>
            <person name="Shi J."/>
            <person name="Smirnov S."/>
            <person name="Smith C."/>
            <person name="Sougnez C."/>
            <person name="Spencer B."/>
            <person name="Stalker J."/>
            <person name="Stange-thomann N."/>
            <person name="Stavropoulos S."/>
            <person name="Stetson K."/>
            <person name="Stone C."/>
            <person name="Stone S."/>
            <person name="Stubbs M."/>
            <person name="Talamas J."/>
            <person name="Tchuinga P."/>
            <person name="Tenzing P."/>
            <person name="Tesfaye S."/>
            <person name="Theodore J."/>
            <person name="Thoulutsang Y."/>
            <person name="Topham K."/>
            <person name="Towey S."/>
            <person name="Tsamla T."/>
            <person name="Tsomo N."/>
            <person name="Vallee D."/>
            <person name="Vassiliev H."/>
            <person name="Venkataraman V."/>
            <person name="Vinson J."/>
            <person name="Vo A."/>
            <person name="Wade C."/>
            <person name="Wang S."/>
            <person name="Wangchuk T."/>
            <person name="Wangdi T."/>
            <person name="Whittaker C."/>
            <person name="Wilkinson J."/>
            <person name="Wu Y."/>
            <person name="Wyman D."/>
            <person name="Yadav S."/>
            <person name="Yang S."/>
            <person name="Yang X."/>
            <person name="Yeager S."/>
            <person name="Yee E."/>
            <person name="Young G."/>
            <person name="Zainoun J."/>
            <person name="Zembeck L."/>
            <person name="Zimmer A."/>
            <person name="Zody M."/>
            <person name="Lander E."/>
        </authorList>
    </citation>
    <scope>NUCLEOTIDE SEQUENCE [LARGE SCALE GENOMIC DNA]</scope>
</reference>
<dbReference type="PIRSF" id="PIRSF006230">
    <property type="entry name" value="MG442"/>
    <property type="match status" value="1"/>
</dbReference>
<dbReference type="PANTHER" id="PTHR45782:SF4">
    <property type="entry name" value="MITOCHONDRIAL RIBOSOME-ASSOCIATED GTPASE 1"/>
    <property type="match status" value="1"/>
</dbReference>
<keyword evidence="2 4" id="KW-0342">GTP-binding</keyword>
<feature type="domain" description="CP-type G" evidence="6">
    <location>
        <begin position="40"/>
        <end position="215"/>
    </location>
</feature>
<keyword evidence="4" id="KW-0496">Mitochondrion</keyword>
<proteinExistence type="inferred from homology"/>
<reference evidence="7" key="3">
    <citation type="submission" date="2025-09" db="UniProtKB">
        <authorList>
            <consortium name="Ensembl"/>
        </authorList>
    </citation>
    <scope>IDENTIFICATION</scope>
</reference>
<feature type="binding site" evidence="5">
    <location>
        <position position="211"/>
    </location>
    <ligand>
        <name>GTP</name>
        <dbReference type="ChEBI" id="CHEBI:37565"/>
    </ligand>
</feature>
<dbReference type="InterPro" id="IPR027417">
    <property type="entry name" value="P-loop_NTPase"/>
</dbReference>
<evidence type="ECO:0000313" key="7">
    <source>
        <dbReference type="Ensembl" id="ENSCSAVP00000007642.1"/>
    </source>
</evidence>
<comment type="similarity">
    <text evidence="4">Belongs to the TRAFAC class YlqF/YawG GTPase family. MTG1 subfamily.</text>
</comment>
<evidence type="ECO:0000256" key="5">
    <source>
        <dbReference type="PIRSR" id="PIRSR006230-1"/>
    </source>
</evidence>
<evidence type="ECO:0000259" key="6">
    <source>
        <dbReference type="PROSITE" id="PS51721"/>
    </source>
</evidence>
<keyword evidence="1 4" id="KW-0547">Nucleotide-binding</keyword>